<evidence type="ECO:0000313" key="2">
    <source>
        <dbReference type="Proteomes" id="UP001332243"/>
    </source>
</evidence>
<dbReference type="Pfam" id="PF10127">
    <property type="entry name" value="RlaP"/>
    <property type="match status" value="1"/>
</dbReference>
<name>A0ABU7RR56_9ACTN</name>
<dbReference type="Proteomes" id="UP001332243">
    <property type="component" value="Unassembled WGS sequence"/>
</dbReference>
<accession>A0ABU7RR56</accession>
<keyword evidence="2" id="KW-1185">Reference proteome</keyword>
<sequence>MSSERSFRGPRLPVGTQVVLRETSADLTGVRVQRGATGRVVDYDVTADDYLVDLTDGRRLRSPRGRLALRKAYQRQLAVGDDQPALAGPELVARHTIYAAVVGSRAFGLATEESDTDLRGVYAAPASAFWSLVKPPPHVDGPEPEQFSWEVERFCELALKANPNLLEVLHSGDVRVLTPIGEELLELRPAFLSQLTYQTYSGYVLSQFKKLEADLRQHGQPRWKHVMHLLRLLLNGRDLLRHGRLVLDVGEHRDRLLAVRRGELSWPEVEAWRLTLHGALDEALRDSPLPAAPDAARVDAWLRSVRARSARQTLLSGGTGEAR</sequence>
<dbReference type="PANTHER" id="PTHR34817:SF2">
    <property type="entry name" value="NUCLEOTIDYLTRANSFERASE"/>
    <property type="match status" value="1"/>
</dbReference>
<gene>
    <name evidence="1" type="ORF">V1633_10855</name>
</gene>
<organism evidence="1 2">
    <name type="scientific">Plantactinospora sonchi</name>
    <dbReference type="NCBI Taxonomy" id="1544735"/>
    <lineage>
        <taxon>Bacteria</taxon>
        <taxon>Bacillati</taxon>
        <taxon>Actinomycetota</taxon>
        <taxon>Actinomycetes</taxon>
        <taxon>Micromonosporales</taxon>
        <taxon>Micromonosporaceae</taxon>
        <taxon>Plantactinospora</taxon>
    </lineage>
</organism>
<evidence type="ECO:0000313" key="1">
    <source>
        <dbReference type="EMBL" id="MEE6258988.1"/>
    </source>
</evidence>
<dbReference type="InterPro" id="IPR018775">
    <property type="entry name" value="RlaP"/>
</dbReference>
<dbReference type="PANTHER" id="PTHR34817">
    <property type="entry name" value="NUCLEOTIDYLTRANSFERASE"/>
    <property type="match status" value="1"/>
</dbReference>
<proteinExistence type="predicted"/>
<reference evidence="1 2" key="1">
    <citation type="submission" date="2024-01" db="EMBL/GenBank/DDBJ databases">
        <title>Genome insights into Plantactinospora sonchi sp. nov.</title>
        <authorList>
            <person name="Wang L."/>
        </authorList>
    </citation>
    <scope>NUCLEOTIDE SEQUENCE [LARGE SCALE GENOMIC DNA]</scope>
    <source>
        <strain evidence="1 2">NEAU-QY2</strain>
    </source>
</reference>
<dbReference type="EMBL" id="JAZGQK010000007">
    <property type="protein sequence ID" value="MEE6258988.1"/>
    <property type="molecule type" value="Genomic_DNA"/>
</dbReference>
<comment type="caution">
    <text evidence="1">The sequence shown here is derived from an EMBL/GenBank/DDBJ whole genome shotgun (WGS) entry which is preliminary data.</text>
</comment>
<protein>
    <submittedName>
        <fullName evidence="1">Nucleotidyltransferase domain-containing protein</fullName>
    </submittedName>
</protein>
<dbReference type="RefSeq" id="WP_331214103.1">
    <property type="nucleotide sequence ID" value="NZ_JAZGQK010000007.1"/>
</dbReference>